<proteinExistence type="predicted"/>
<accession>A0A8J2NTG0</accession>
<reference evidence="1" key="1">
    <citation type="submission" date="2021-06" db="EMBL/GenBank/DDBJ databases">
        <authorList>
            <person name="Hodson N. C."/>
            <person name="Mongue J. A."/>
            <person name="Jaron S. K."/>
        </authorList>
    </citation>
    <scope>NUCLEOTIDE SEQUENCE</scope>
</reference>
<evidence type="ECO:0000313" key="1">
    <source>
        <dbReference type="EMBL" id="CAG7725432.1"/>
    </source>
</evidence>
<feature type="non-terminal residue" evidence="1">
    <location>
        <position position="28"/>
    </location>
</feature>
<gene>
    <name evidence="1" type="ORF">AFUS01_LOCUS14389</name>
</gene>
<dbReference type="AlphaFoldDB" id="A0A8J2NTG0"/>
<sequence length="28" mass="3272">VSSDDDVYMRAKRRVAFLDLLITAQMEQ</sequence>
<name>A0A8J2NTG0_9HEXA</name>
<protein>
    <submittedName>
        <fullName evidence="1">Uncharacterized protein</fullName>
    </submittedName>
</protein>
<keyword evidence="2" id="KW-1185">Reference proteome</keyword>
<evidence type="ECO:0000313" key="2">
    <source>
        <dbReference type="Proteomes" id="UP000708208"/>
    </source>
</evidence>
<comment type="caution">
    <text evidence="1">The sequence shown here is derived from an EMBL/GenBank/DDBJ whole genome shotgun (WGS) entry which is preliminary data.</text>
</comment>
<organism evidence="1 2">
    <name type="scientific">Allacma fusca</name>
    <dbReference type="NCBI Taxonomy" id="39272"/>
    <lineage>
        <taxon>Eukaryota</taxon>
        <taxon>Metazoa</taxon>
        <taxon>Ecdysozoa</taxon>
        <taxon>Arthropoda</taxon>
        <taxon>Hexapoda</taxon>
        <taxon>Collembola</taxon>
        <taxon>Symphypleona</taxon>
        <taxon>Sminthuridae</taxon>
        <taxon>Allacma</taxon>
    </lineage>
</organism>
<dbReference type="EMBL" id="CAJVCH010121902">
    <property type="protein sequence ID" value="CAG7725432.1"/>
    <property type="molecule type" value="Genomic_DNA"/>
</dbReference>
<feature type="non-terminal residue" evidence="1">
    <location>
        <position position="1"/>
    </location>
</feature>
<dbReference type="Proteomes" id="UP000708208">
    <property type="component" value="Unassembled WGS sequence"/>
</dbReference>